<comment type="caution">
    <text evidence="4">The sequence shown here is derived from an EMBL/GenBank/DDBJ whole genome shotgun (WGS) entry which is preliminary data.</text>
</comment>
<dbReference type="InterPro" id="IPR013210">
    <property type="entry name" value="LRR_N_plant-typ"/>
</dbReference>
<keyword evidence="2" id="KW-0677">Repeat</keyword>
<dbReference type="InterPro" id="IPR001611">
    <property type="entry name" value="Leu-rich_rpt"/>
</dbReference>
<dbReference type="Pfam" id="PF00560">
    <property type="entry name" value="LRR_1"/>
    <property type="match status" value="3"/>
</dbReference>
<gene>
    <name evidence="4" type="ORF">MKW98_018297</name>
</gene>
<evidence type="ECO:0000256" key="1">
    <source>
        <dbReference type="ARBA" id="ARBA00022614"/>
    </source>
</evidence>
<dbReference type="Gene3D" id="3.80.10.10">
    <property type="entry name" value="Ribonuclease Inhibitor"/>
    <property type="match status" value="2"/>
</dbReference>
<dbReference type="Pfam" id="PF08263">
    <property type="entry name" value="LRRNT_2"/>
    <property type="match status" value="1"/>
</dbReference>
<dbReference type="InterPro" id="IPR032675">
    <property type="entry name" value="LRR_dom_sf"/>
</dbReference>
<feature type="domain" description="Leucine-rich repeat-containing N-terminal plant-type" evidence="3">
    <location>
        <begin position="19"/>
        <end position="50"/>
    </location>
</feature>
<sequence>MALLPTSRSAITSGNETVAFKERITGDPFETLSSWNDSFHHCNWIGITCSRHHPGRVTVVNLVSQSLVEIGYLRRLRFLYLSNNSLTGEIPNNLTSCTELRLFLAERNELVGRIPIQLGSLSKLVILEGSIPISVRLEFLGIMANNFTGPLPNSIANLSTKLTKLYIGMNPISGEIPTGIDNLVSLNGLDMEDNLLTGNIPVSIGNLIFKAKFH</sequence>
<evidence type="ECO:0000313" key="5">
    <source>
        <dbReference type="Proteomes" id="UP001202328"/>
    </source>
</evidence>
<reference evidence="4" key="1">
    <citation type="submission" date="2022-04" db="EMBL/GenBank/DDBJ databases">
        <title>A functionally conserved STORR gene fusion in Papaver species that diverged 16.8 million years ago.</title>
        <authorList>
            <person name="Catania T."/>
        </authorList>
    </citation>
    <scope>NUCLEOTIDE SEQUENCE</scope>
    <source>
        <strain evidence="4">S-188037</strain>
    </source>
</reference>
<evidence type="ECO:0000313" key="4">
    <source>
        <dbReference type="EMBL" id="KAI3938840.1"/>
    </source>
</evidence>
<accession>A0AAD4XS82</accession>
<proteinExistence type="predicted"/>
<dbReference type="PANTHER" id="PTHR48054">
    <property type="entry name" value="RECEPTOR KINASE-LIKE PROTEIN XA21"/>
    <property type="match status" value="1"/>
</dbReference>
<evidence type="ECO:0000259" key="3">
    <source>
        <dbReference type="Pfam" id="PF08263"/>
    </source>
</evidence>
<name>A0AAD4XS82_9MAGN</name>
<keyword evidence="5" id="KW-1185">Reference proteome</keyword>
<protein>
    <recommendedName>
        <fullName evidence="3">Leucine-rich repeat-containing N-terminal plant-type domain-containing protein</fullName>
    </recommendedName>
</protein>
<dbReference type="AlphaFoldDB" id="A0AAD4XS82"/>
<dbReference type="InterPro" id="IPR052592">
    <property type="entry name" value="LRR-RLK"/>
</dbReference>
<dbReference type="EMBL" id="JAJJMB010005453">
    <property type="protein sequence ID" value="KAI3938840.1"/>
    <property type="molecule type" value="Genomic_DNA"/>
</dbReference>
<keyword evidence="1" id="KW-0433">Leucine-rich repeat</keyword>
<organism evidence="4 5">
    <name type="scientific">Papaver atlanticum</name>
    <dbReference type="NCBI Taxonomy" id="357466"/>
    <lineage>
        <taxon>Eukaryota</taxon>
        <taxon>Viridiplantae</taxon>
        <taxon>Streptophyta</taxon>
        <taxon>Embryophyta</taxon>
        <taxon>Tracheophyta</taxon>
        <taxon>Spermatophyta</taxon>
        <taxon>Magnoliopsida</taxon>
        <taxon>Ranunculales</taxon>
        <taxon>Papaveraceae</taxon>
        <taxon>Papaveroideae</taxon>
        <taxon>Papaver</taxon>
    </lineage>
</organism>
<dbReference type="PANTHER" id="PTHR48054:SF82">
    <property type="entry name" value="LRR RECEPTOR-LIKE SERINE_THREONINE-PROTEIN KINASE FLS2"/>
    <property type="match status" value="1"/>
</dbReference>
<dbReference type="Proteomes" id="UP001202328">
    <property type="component" value="Unassembled WGS sequence"/>
</dbReference>
<dbReference type="SUPFAM" id="SSF52058">
    <property type="entry name" value="L domain-like"/>
    <property type="match status" value="1"/>
</dbReference>
<evidence type="ECO:0000256" key="2">
    <source>
        <dbReference type="ARBA" id="ARBA00022737"/>
    </source>
</evidence>